<keyword evidence="4" id="KW-0520">NAD</keyword>
<name>A0A972JJB2_9GAMM</name>
<comment type="subunit">
    <text evidence="3">Composed of 13 different subunits. Subunits NuoA, H, J, K, L, M, N constitute the membrane sector of the complex.</text>
</comment>
<keyword evidence="4" id="KW-0874">Quinone</keyword>
<sequence>MESLFIVAAGLALLAALLTVSAHNAVHALLYLLTMMLALALIFLMLGSPFAAALQVIIYAGAIMVLFVFVTMMLHRGELSLSEERRLFYFNMARGPLLLSAVLLLELLVVITQLPPEYGMQAQATGALSDGAGATSALVAPGDISVKALARLLFGDYLLLVVLAALLLLAALVAAIHVSRLPQAAPETATVAEPRPMPCTGTDTGTGKQTSDEEPR</sequence>
<dbReference type="Gene3D" id="1.20.120.1200">
    <property type="entry name" value="NADH-ubiquinone/plastoquinone oxidoreductase chain 6, subunit NuoJ"/>
    <property type="match status" value="1"/>
</dbReference>
<dbReference type="EMBL" id="JAAXYH010000001">
    <property type="protein sequence ID" value="NMH63849.1"/>
    <property type="molecule type" value="Genomic_DNA"/>
</dbReference>
<dbReference type="AlphaFoldDB" id="A0A972JJB2"/>
<dbReference type="PANTHER" id="PTHR33269:SF17">
    <property type="entry name" value="NADH-UBIQUINONE OXIDOREDUCTASE CHAIN 6"/>
    <property type="match status" value="1"/>
</dbReference>
<evidence type="ECO:0000256" key="3">
    <source>
        <dbReference type="ARBA" id="ARBA00025811"/>
    </source>
</evidence>
<feature type="transmembrane region" description="Helical" evidence="4">
    <location>
        <begin position="32"/>
        <end position="51"/>
    </location>
</feature>
<evidence type="ECO:0000256" key="2">
    <source>
        <dbReference type="ARBA" id="ARBA00019907"/>
    </source>
</evidence>
<dbReference type="InterPro" id="IPR042106">
    <property type="entry name" value="Nuo/plastoQ_OxRdtase_6_NuoJ"/>
</dbReference>
<feature type="transmembrane region" description="Helical" evidence="4">
    <location>
        <begin position="157"/>
        <end position="178"/>
    </location>
</feature>
<evidence type="ECO:0000256" key="1">
    <source>
        <dbReference type="ARBA" id="ARBA00005698"/>
    </source>
</evidence>
<protein>
    <recommendedName>
        <fullName evidence="2 4">NADH-quinone oxidoreductase subunit J</fullName>
        <ecNumber evidence="4">7.1.1.-</ecNumber>
    </recommendedName>
</protein>
<dbReference type="InterPro" id="IPR001457">
    <property type="entry name" value="NADH_UbQ/plastoQ_OxRdtase_su6"/>
</dbReference>
<comment type="caution">
    <text evidence="6">The sequence shown here is derived from an EMBL/GenBank/DDBJ whole genome shotgun (WGS) entry which is preliminary data.</text>
</comment>
<gene>
    <name evidence="6" type="ORF">HC757_01435</name>
</gene>
<comment type="function">
    <text evidence="4">NDH-1 shuttles electrons from NADH, via FMN and iron-sulfur (Fe-S) centers, to quinones in the respiratory chain. Couples the redox reaction to proton translocation (for every two electrons transferred, four hydrogen ions are translocated across the cytoplasmic membrane), and thus conserves the redox energy in a proton gradient.</text>
</comment>
<keyword evidence="4" id="KW-0812">Transmembrane</keyword>
<dbReference type="GO" id="GO:0048038">
    <property type="term" value="F:quinone binding"/>
    <property type="evidence" value="ECO:0007669"/>
    <property type="project" value="UniProtKB-UniRule"/>
</dbReference>
<keyword evidence="4" id="KW-0472">Membrane</keyword>
<keyword evidence="6" id="KW-0560">Oxidoreductase</keyword>
<evidence type="ECO:0000256" key="5">
    <source>
        <dbReference type="SAM" id="MobiDB-lite"/>
    </source>
</evidence>
<comment type="subcellular location">
    <subcellularLocation>
        <location evidence="4">Cell membrane</location>
        <topology evidence="4">Multi-pass membrane protein</topology>
    </subcellularLocation>
</comment>
<feature type="region of interest" description="Disordered" evidence="5">
    <location>
        <begin position="187"/>
        <end position="216"/>
    </location>
</feature>
<keyword evidence="7" id="KW-1185">Reference proteome</keyword>
<dbReference type="GO" id="GO:0008137">
    <property type="term" value="F:NADH dehydrogenase (ubiquinone) activity"/>
    <property type="evidence" value="ECO:0007669"/>
    <property type="project" value="UniProtKB-UniRule"/>
</dbReference>
<comment type="caution">
    <text evidence="4">Lacks conserved residue(s) required for the propagation of feature annotation.</text>
</comment>
<dbReference type="EC" id="7.1.1.-" evidence="4"/>
<dbReference type="GO" id="GO:0005886">
    <property type="term" value="C:plasma membrane"/>
    <property type="evidence" value="ECO:0007669"/>
    <property type="project" value="UniProtKB-SubCell"/>
</dbReference>
<organism evidence="6 7">
    <name type="scientific">Shewanella salipaludis</name>
    <dbReference type="NCBI Taxonomy" id="2723052"/>
    <lineage>
        <taxon>Bacteria</taxon>
        <taxon>Pseudomonadati</taxon>
        <taxon>Pseudomonadota</taxon>
        <taxon>Gammaproteobacteria</taxon>
        <taxon>Alteromonadales</taxon>
        <taxon>Shewanellaceae</taxon>
        <taxon>Shewanella</taxon>
    </lineage>
</organism>
<evidence type="ECO:0000313" key="7">
    <source>
        <dbReference type="Proteomes" id="UP000737113"/>
    </source>
</evidence>
<comment type="catalytic activity">
    <reaction evidence="4">
        <text>a quinone + NADH + 5 H(+)(in) = a quinol + NAD(+) + 4 H(+)(out)</text>
        <dbReference type="Rhea" id="RHEA:57888"/>
        <dbReference type="ChEBI" id="CHEBI:15378"/>
        <dbReference type="ChEBI" id="CHEBI:24646"/>
        <dbReference type="ChEBI" id="CHEBI:57540"/>
        <dbReference type="ChEBI" id="CHEBI:57945"/>
        <dbReference type="ChEBI" id="CHEBI:132124"/>
    </reaction>
</comment>
<dbReference type="PANTHER" id="PTHR33269">
    <property type="entry name" value="NADH-UBIQUINONE OXIDOREDUCTASE CHAIN 6"/>
    <property type="match status" value="1"/>
</dbReference>
<keyword evidence="4" id="KW-1003">Cell membrane</keyword>
<evidence type="ECO:0000256" key="4">
    <source>
        <dbReference type="RuleBase" id="RU004429"/>
    </source>
</evidence>
<evidence type="ECO:0000313" key="6">
    <source>
        <dbReference type="EMBL" id="NMH63849.1"/>
    </source>
</evidence>
<reference evidence="6" key="1">
    <citation type="submission" date="2020-04" db="EMBL/GenBank/DDBJ databases">
        <title>Description of Shewanella salipaludis sp. nov., isolated from a salt marsh.</title>
        <authorList>
            <person name="Park S."/>
            <person name="Yoon J.-H."/>
        </authorList>
    </citation>
    <scope>NUCLEOTIDE SEQUENCE</scope>
    <source>
        <strain evidence="6">SHSM-M6</strain>
    </source>
</reference>
<feature type="transmembrane region" description="Helical" evidence="4">
    <location>
        <begin position="87"/>
        <end position="111"/>
    </location>
</feature>
<accession>A0A972JJB2</accession>
<comment type="similarity">
    <text evidence="1 4">Belongs to the complex I subunit 6 family.</text>
</comment>
<feature type="transmembrane region" description="Helical" evidence="4">
    <location>
        <begin position="56"/>
        <end position="75"/>
    </location>
</feature>
<dbReference type="Pfam" id="PF00499">
    <property type="entry name" value="Oxidored_q3"/>
    <property type="match status" value="1"/>
</dbReference>
<dbReference type="GO" id="GO:0016491">
    <property type="term" value="F:oxidoreductase activity"/>
    <property type="evidence" value="ECO:0007669"/>
    <property type="project" value="UniProtKB-KW"/>
</dbReference>
<dbReference type="Proteomes" id="UP000737113">
    <property type="component" value="Unassembled WGS sequence"/>
</dbReference>
<keyword evidence="4" id="KW-1133">Transmembrane helix</keyword>
<proteinExistence type="inferred from homology"/>